<accession>A0A8J3J5P2</accession>
<dbReference type="Gene3D" id="1.10.150.20">
    <property type="entry name" value="5' to 3' exonuclease, C-terminal subdomain"/>
    <property type="match status" value="1"/>
</dbReference>
<dbReference type="AlphaFoldDB" id="A0A8J3J5P2"/>
<dbReference type="EMBL" id="BOMB01000008">
    <property type="protein sequence ID" value="GID10584.1"/>
    <property type="molecule type" value="Genomic_DNA"/>
</dbReference>
<evidence type="ECO:0000313" key="5">
    <source>
        <dbReference type="EMBL" id="GID10584.1"/>
    </source>
</evidence>
<dbReference type="Gene3D" id="3.30.70.370">
    <property type="match status" value="1"/>
</dbReference>
<sequence length="564" mass="58998">MWWAVHPDRESGGDLTELDAAGVPAGPVAVPDLAAAVADREPAGGRWIWPDTPDCYGPLHRRGVRVARCHDLALTETLLLGYDGRWGEPRSLAAAWARLHDLPVPDDAPVTVAPQPGRPTQPALFEPVADELPGAASPLDAVVAVYADQRRRIAALPAPERFRLLVAAESAGALAATELGAVGLPWRADVHDRLLTELLGPRPVGGGRPPVLAGLAAEIEAGFGFRVNPDSPADLVRAFRRAGVPVTSTRAYVVRQVDHPAVPPLLRYKELARLHSANGWQFLADWVIGGRFRAEYVAGAVVSGRWGTRGGGALQIPKAVRRAVVADPGWALVVADAGQLEPRVLAAVSGDRGMSAAAGIPADAAAPGAGDMYGALAADAFGGDRQKAKIALLAAMYGGTSGDGGALLGTLRRRFPDAVEYVESAARVGEQGGLVRSVLGRTCPPASAAWSGTGEPGEAVSTSAASARARGRFTRNFVIQATAAEWALLLLADLRGRLHRLGAGAELVFFQHDEVVVHCRRELAGEVTAAVSASAEEATRLLFGSTPVLFPLDIATVDCYADAK</sequence>
<dbReference type="SUPFAM" id="SSF56672">
    <property type="entry name" value="DNA/RNA polymerases"/>
    <property type="match status" value="1"/>
</dbReference>
<evidence type="ECO:0000259" key="4">
    <source>
        <dbReference type="SMART" id="SM00482"/>
    </source>
</evidence>
<dbReference type="GO" id="GO:0006261">
    <property type="term" value="P:DNA-templated DNA replication"/>
    <property type="evidence" value="ECO:0007669"/>
    <property type="project" value="InterPro"/>
</dbReference>
<evidence type="ECO:0000256" key="1">
    <source>
        <dbReference type="ARBA" id="ARBA00012417"/>
    </source>
</evidence>
<keyword evidence="6" id="KW-1185">Reference proteome</keyword>
<dbReference type="GO" id="GO:0006302">
    <property type="term" value="P:double-strand break repair"/>
    <property type="evidence" value="ECO:0007669"/>
    <property type="project" value="TreeGrafter"/>
</dbReference>
<dbReference type="InterPro" id="IPR043502">
    <property type="entry name" value="DNA/RNA_pol_sf"/>
</dbReference>
<dbReference type="InterPro" id="IPR002298">
    <property type="entry name" value="DNA_polymerase_A"/>
</dbReference>
<gene>
    <name evidence="5" type="primary">polA</name>
    <name evidence="5" type="ORF">Aru02nite_14730</name>
</gene>
<keyword evidence="2" id="KW-0235">DNA replication</keyword>
<comment type="catalytic activity">
    <reaction evidence="3">
        <text>DNA(n) + a 2'-deoxyribonucleoside 5'-triphosphate = DNA(n+1) + diphosphate</text>
        <dbReference type="Rhea" id="RHEA:22508"/>
        <dbReference type="Rhea" id="RHEA-COMP:17339"/>
        <dbReference type="Rhea" id="RHEA-COMP:17340"/>
        <dbReference type="ChEBI" id="CHEBI:33019"/>
        <dbReference type="ChEBI" id="CHEBI:61560"/>
        <dbReference type="ChEBI" id="CHEBI:173112"/>
        <dbReference type="EC" id="2.7.7.7"/>
    </reaction>
</comment>
<dbReference type="InterPro" id="IPR001098">
    <property type="entry name" value="DNA-dir_DNA_pol_A_palm_dom"/>
</dbReference>
<reference evidence="5" key="1">
    <citation type="submission" date="2021-01" db="EMBL/GenBank/DDBJ databases">
        <title>Whole genome shotgun sequence of Actinocatenispora rupis NBRC 107355.</title>
        <authorList>
            <person name="Komaki H."/>
            <person name="Tamura T."/>
        </authorList>
    </citation>
    <scope>NUCLEOTIDE SEQUENCE</scope>
    <source>
        <strain evidence="5">NBRC 107355</strain>
    </source>
</reference>
<dbReference type="PANTHER" id="PTHR10133:SF27">
    <property type="entry name" value="DNA POLYMERASE NU"/>
    <property type="match status" value="1"/>
</dbReference>
<name>A0A8J3J5P2_9ACTN</name>
<dbReference type="EC" id="2.7.7.7" evidence="1"/>
<evidence type="ECO:0000256" key="2">
    <source>
        <dbReference type="ARBA" id="ARBA00022705"/>
    </source>
</evidence>
<dbReference type="GO" id="GO:0003887">
    <property type="term" value="F:DNA-directed DNA polymerase activity"/>
    <property type="evidence" value="ECO:0007669"/>
    <property type="project" value="UniProtKB-EC"/>
</dbReference>
<feature type="domain" description="DNA-directed DNA polymerase family A palm" evidence="4">
    <location>
        <begin position="317"/>
        <end position="523"/>
    </location>
</feature>
<proteinExistence type="predicted"/>
<dbReference type="Pfam" id="PF00476">
    <property type="entry name" value="DNA_pol_A"/>
    <property type="match status" value="1"/>
</dbReference>
<dbReference type="SMART" id="SM00482">
    <property type="entry name" value="POLAc"/>
    <property type="match status" value="1"/>
</dbReference>
<dbReference type="NCBIfam" id="NF011538">
    <property type="entry name" value="PRK14975.1-1"/>
    <property type="match status" value="1"/>
</dbReference>
<organism evidence="5 6">
    <name type="scientific">Actinocatenispora rupis</name>
    <dbReference type="NCBI Taxonomy" id="519421"/>
    <lineage>
        <taxon>Bacteria</taxon>
        <taxon>Bacillati</taxon>
        <taxon>Actinomycetota</taxon>
        <taxon>Actinomycetes</taxon>
        <taxon>Micromonosporales</taxon>
        <taxon>Micromonosporaceae</taxon>
        <taxon>Actinocatenispora</taxon>
    </lineage>
</organism>
<dbReference type="PANTHER" id="PTHR10133">
    <property type="entry name" value="DNA POLYMERASE I"/>
    <property type="match status" value="1"/>
</dbReference>
<protein>
    <recommendedName>
        <fullName evidence="1">DNA-directed DNA polymerase</fullName>
        <ecNumber evidence="1">2.7.7.7</ecNumber>
    </recommendedName>
</protein>
<evidence type="ECO:0000256" key="3">
    <source>
        <dbReference type="ARBA" id="ARBA00049244"/>
    </source>
</evidence>
<comment type="caution">
    <text evidence="5">The sequence shown here is derived from an EMBL/GenBank/DDBJ whole genome shotgun (WGS) entry which is preliminary data.</text>
</comment>
<dbReference type="CDD" id="cd06444">
    <property type="entry name" value="DNA_pol_A"/>
    <property type="match status" value="1"/>
</dbReference>
<dbReference type="Proteomes" id="UP000612808">
    <property type="component" value="Unassembled WGS sequence"/>
</dbReference>
<dbReference type="GO" id="GO:0003677">
    <property type="term" value="F:DNA binding"/>
    <property type="evidence" value="ECO:0007669"/>
    <property type="project" value="InterPro"/>
</dbReference>
<evidence type="ECO:0000313" key="6">
    <source>
        <dbReference type="Proteomes" id="UP000612808"/>
    </source>
</evidence>